<comment type="similarity">
    <text evidence="1 2">Belongs to the OprB family.</text>
</comment>
<dbReference type="AlphaFoldDB" id="A0A345P822"/>
<evidence type="ECO:0000256" key="1">
    <source>
        <dbReference type="ARBA" id="ARBA00008769"/>
    </source>
</evidence>
<dbReference type="EMBL" id="CP031222">
    <property type="protein sequence ID" value="AXI03431.1"/>
    <property type="molecule type" value="Genomic_DNA"/>
</dbReference>
<dbReference type="KEGG" id="mbah:HYN46_11635"/>
<dbReference type="Proteomes" id="UP000253940">
    <property type="component" value="Chromosome"/>
</dbReference>
<reference evidence="3 4" key="1">
    <citation type="submission" date="2018-07" db="EMBL/GenBank/DDBJ databases">
        <title>Genome sequencing of Moraxellaceae gen. HYN0046.</title>
        <authorList>
            <person name="Kim M."/>
            <person name="Yi H."/>
        </authorList>
    </citation>
    <scope>NUCLEOTIDE SEQUENCE [LARGE SCALE GENOMIC DNA]</scope>
    <source>
        <strain evidence="3 4">HYN0046</strain>
    </source>
</reference>
<feature type="chain" id="PRO_5016480805" evidence="2">
    <location>
        <begin position="22"/>
        <end position="437"/>
    </location>
</feature>
<keyword evidence="4" id="KW-1185">Reference proteome</keyword>
<name>A0A345P822_9GAMM</name>
<dbReference type="OrthoDB" id="545475at2"/>
<dbReference type="GO" id="GO:0016020">
    <property type="term" value="C:membrane"/>
    <property type="evidence" value="ECO:0007669"/>
    <property type="project" value="InterPro"/>
</dbReference>
<dbReference type="PANTHER" id="PTHR37944:SF1">
    <property type="entry name" value="PORIN B"/>
    <property type="match status" value="1"/>
</dbReference>
<evidence type="ECO:0000313" key="4">
    <source>
        <dbReference type="Proteomes" id="UP000253940"/>
    </source>
</evidence>
<dbReference type="InterPro" id="IPR052932">
    <property type="entry name" value="OprB_Porin"/>
</dbReference>
<dbReference type="RefSeq" id="WP_114899539.1">
    <property type="nucleotide sequence ID" value="NZ_CP031222.1"/>
</dbReference>
<protein>
    <submittedName>
        <fullName evidence="3">Porin</fullName>
    </submittedName>
</protein>
<dbReference type="PANTHER" id="PTHR37944">
    <property type="entry name" value="PORIN B"/>
    <property type="match status" value="1"/>
</dbReference>
<organism evidence="3 4">
    <name type="scientific">Aquirhabdus parva</name>
    <dbReference type="NCBI Taxonomy" id="2283318"/>
    <lineage>
        <taxon>Bacteria</taxon>
        <taxon>Pseudomonadati</taxon>
        <taxon>Pseudomonadota</taxon>
        <taxon>Gammaproteobacteria</taxon>
        <taxon>Moraxellales</taxon>
        <taxon>Moraxellaceae</taxon>
        <taxon>Aquirhabdus</taxon>
    </lineage>
</organism>
<accession>A0A345P822</accession>
<gene>
    <name evidence="3" type="ORF">HYN46_11635</name>
</gene>
<keyword evidence="2" id="KW-0732">Signal</keyword>
<dbReference type="InterPro" id="IPR007049">
    <property type="entry name" value="Carb-sel_porin_OprB"/>
</dbReference>
<dbReference type="GO" id="GO:0015288">
    <property type="term" value="F:porin activity"/>
    <property type="evidence" value="ECO:0007669"/>
    <property type="project" value="InterPro"/>
</dbReference>
<sequence length="437" mass="48495">MKSSFTVLATIVGLFTTAAHAQDVKLADDIQNRPYLLGDWGGYRSHLADQGVQFNLGYTSEVAHNFSGGKQHDTRYTDQFAIGTTLDLNRLLGWNGGTFQLTYSHRNGRNLSSDADLGTLQQVQEVYGRGQTWRLTQFWFNQDFMDGLVQWKIGRVTVGEDFANFSCDFQNLTFCGSQPGNIVGSYWLNWPVSQWGSRLKIKTTPDTYIQLGVYQVNPTYARDDYAVKDGWKLDNPDGTKGALIPLEFGWLPKVNQLSGSYKLGFWYNNAGGPDLYLNQAGQPLGLYGGDASQRDSRSGAYINFAQQVTGKSDSEGATVFLNATAADRETSANDHQIALGMEYKAPFNRVDDMVGLALGATHINGRQTAYQQEYNTTHLNTGADVGRGYEYATEFFYSWAPLHSVAFRPNLQYVINPGGLADNKNVFVLGLKTIITL</sequence>
<dbReference type="InterPro" id="IPR038673">
    <property type="entry name" value="OprB_sf"/>
</dbReference>
<dbReference type="Gene3D" id="2.40.160.180">
    <property type="entry name" value="Carbohydrate-selective porin OprB"/>
    <property type="match status" value="1"/>
</dbReference>
<feature type="signal peptide" evidence="2">
    <location>
        <begin position="1"/>
        <end position="21"/>
    </location>
</feature>
<evidence type="ECO:0000256" key="2">
    <source>
        <dbReference type="RuleBase" id="RU363072"/>
    </source>
</evidence>
<dbReference type="GO" id="GO:0008643">
    <property type="term" value="P:carbohydrate transport"/>
    <property type="evidence" value="ECO:0007669"/>
    <property type="project" value="InterPro"/>
</dbReference>
<proteinExistence type="inferred from homology"/>
<dbReference type="Pfam" id="PF04966">
    <property type="entry name" value="OprB"/>
    <property type="match status" value="1"/>
</dbReference>
<evidence type="ECO:0000313" key="3">
    <source>
        <dbReference type="EMBL" id="AXI03431.1"/>
    </source>
</evidence>